<evidence type="ECO:0000313" key="16">
    <source>
        <dbReference type="EMBL" id="KAK2610184.1"/>
    </source>
</evidence>
<dbReference type="GO" id="GO:0005634">
    <property type="term" value="C:nucleus"/>
    <property type="evidence" value="ECO:0007669"/>
    <property type="project" value="TreeGrafter"/>
</dbReference>
<dbReference type="SUPFAM" id="SSF144232">
    <property type="entry name" value="HIT/MYND zinc finger-like"/>
    <property type="match status" value="1"/>
</dbReference>
<gene>
    <name evidence="16" type="ORF">N8I77_003636</name>
</gene>
<evidence type="ECO:0000256" key="1">
    <source>
        <dbReference type="ARBA" id="ARBA00022499"/>
    </source>
</evidence>
<accession>A0AAD9SKU6</accession>
<feature type="compositionally biased region" description="Polar residues" evidence="14">
    <location>
        <begin position="291"/>
        <end position="307"/>
    </location>
</feature>
<dbReference type="InterPro" id="IPR057721">
    <property type="entry name" value="BCD1_alpha/beta"/>
</dbReference>
<feature type="domain" description="HIT-type" evidence="15">
    <location>
        <begin position="10"/>
        <end position="44"/>
    </location>
</feature>
<evidence type="ECO:0000256" key="5">
    <source>
        <dbReference type="ARBA" id="ARBA00022771"/>
    </source>
</evidence>
<feature type="compositionally biased region" description="Acidic residues" evidence="14">
    <location>
        <begin position="545"/>
        <end position="554"/>
    </location>
</feature>
<keyword evidence="4" id="KW-0479">Metal-binding</keyword>
<keyword evidence="1" id="KW-1017">Isopeptide bond</keyword>
<evidence type="ECO:0000256" key="11">
    <source>
        <dbReference type="ARBA" id="ARBA00068630"/>
    </source>
</evidence>
<evidence type="ECO:0000256" key="7">
    <source>
        <dbReference type="ARBA" id="ARBA00022843"/>
    </source>
</evidence>
<evidence type="ECO:0000256" key="4">
    <source>
        <dbReference type="ARBA" id="ARBA00022723"/>
    </source>
</evidence>
<evidence type="ECO:0000256" key="3">
    <source>
        <dbReference type="ARBA" id="ARBA00022553"/>
    </source>
</evidence>
<keyword evidence="7" id="KW-0832">Ubl conjugation</keyword>
<dbReference type="GO" id="GO:0070761">
    <property type="term" value="C:pre-snoRNP complex"/>
    <property type="evidence" value="ECO:0007669"/>
    <property type="project" value="TreeGrafter"/>
</dbReference>
<feature type="compositionally biased region" description="Acidic residues" evidence="14">
    <location>
        <begin position="480"/>
        <end position="493"/>
    </location>
</feature>
<feature type="compositionally biased region" description="Low complexity" evidence="14">
    <location>
        <begin position="381"/>
        <end position="390"/>
    </location>
</feature>
<dbReference type="GO" id="GO:0000463">
    <property type="term" value="P:maturation of LSU-rRNA from tricistronic rRNA transcript (SSU-rRNA, 5.8S rRNA, LSU-rRNA)"/>
    <property type="evidence" value="ECO:0007669"/>
    <property type="project" value="TreeGrafter"/>
</dbReference>
<evidence type="ECO:0000256" key="8">
    <source>
        <dbReference type="ARBA" id="ARBA00049598"/>
    </source>
</evidence>
<dbReference type="PANTHER" id="PTHR13483">
    <property type="entry name" value="BOX C_D SNORNA PROTEIN 1-RELATED"/>
    <property type="match status" value="1"/>
</dbReference>
<comment type="subunit">
    <text evidence="10">Interacts with FBL, SNU13, NOP58, NUFIP1, RUVBL1, RUVBL2 and TAF9. Interacts (via HIT-type zinc finger) with the RUVBL1/RUVBL2 complex in the presence of ADP.</text>
</comment>
<dbReference type="PANTHER" id="PTHR13483:SF11">
    <property type="entry name" value="ZINC FINGER HIT DOMAIN-CONTAINING PROTEIN 3"/>
    <property type="match status" value="1"/>
</dbReference>
<evidence type="ECO:0000256" key="10">
    <source>
        <dbReference type="ARBA" id="ARBA00061949"/>
    </source>
</evidence>
<dbReference type="GO" id="GO:0008270">
    <property type="term" value="F:zinc ion binding"/>
    <property type="evidence" value="ECO:0007669"/>
    <property type="project" value="UniProtKB-UniRule"/>
</dbReference>
<evidence type="ECO:0000259" key="15">
    <source>
        <dbReference type="PROSITE" id="PS51083"/>
    </source>
</evidence>
<proteinExistence type="inferred from homology"/>
<feature type="compositionally biased region" description="Acidic residues" evidence="14">
    <location>
        <begin position="518"/>
        <end position="531"/>
    </location>
</feature>
<keyword evidence="5 13" id="KW-0863">Zinc-finger</keyword>
<reference evidence="16" key="1">
    <citation type="submission" date="2023-06" db="EMBL/GenBank/DDBJ databases">
        <authorList>
            <person name="Noh H."/>
        </authorList>
    </citation>
    <scope>NUCLEOTIDE SEQUENCE</scope>
    <source>
        <strain evidence="16">DUCC20226</strain>
    </source>
</reference>
<comment type="caution">
    <text evidence="16">The sequence shown here is derived from an EMBL/GenBank/DDBJ whole genome shotgun (WGS) entry which is preliminary data.</text>
</comment>
<dbReference type="GO" id="GO:0048254">
    <property type="term" value="P:snoRNA localization"/>
    <property type="evidence" value="ECO:0007669"/>
    <property type="project" value="TreeGrafter"/>
</dbReference>
<feature type="compositionally biased region" description="Acidic residues" evidence="14">
    <location>
        <begin position="580"/>
        <end position="597"/>
    </location>
</feature>
<feature type="region of interest" description="Disordered" evidence="14">
    <location>
        <begin position="122"/>
        <end position="158"/>
    </location>
</feature>
<feature type="compositionally biased region" description="Acidic residues" evidence="14">
    <location>
        <begin position="131"/>
        <end position="141"/>
    </location>
</feature>
<dbReference type="AlphaFoldDB" id="A0AAD9SKU6"/>
<dbReference type="InterPro" id="IPR007529">
    <property type="entry name" value="Znf_HIT"/>
</dbReference>
<feature type="region of interest" description="Disordered" evidence="14">
    <location>
        <begin position="282"/>
        <end position="307"/>
    </location>
</feature>
<feature type="compositionally biased region" description="Low complexity" evidence="14">
    <location>
        <begin position="497"/>
        <end position="517"/>
    </location>
</feature>
<feature type="compositionally biased region" description="Low complexity" evidence="14">
    <location>
        <begin position="565"/>
        <end position="574"/>
    </location>
</feature>
<evidence type="ECO:0000256" key="13">
    <source>
        <dbReference type="PROSITE-ProRule" id="PRU00453"/>
    </source>
</evidence>
<evidence type="ECO:0000256" key="9">
    <source>
        <dbReference type="ARBA" id="ARBA00049654"/>
    </source>
</evidence>
<keyword evidence="2" id="KW-0690">Ribosome biogenesis</keyword>
<evidence type="ECO:0000256" key="2">
    <source>
        <dbReference type="ARBA" id="ARBA00022517"/>
    </source>
</evidence>
<dbReference type="FunFam" id="3.30.60.190:FF:000001">
    <property type="entry name" value="box C/D snoRNA protein 1"/>
    <property type="match status" value="1"/>
</dbReference>
<feature type="region of interest" description="Disordered" evidence="14">
    <location>
        <begin position="381"/>
        <end position="603"/>
    </location>
</feature>
<dbReference type="Pfam" id="PF04438">
    <property type="entry name" value="zf-HIT"/>
    <property type="match status" value="1"/>
</dbReference>
<keyword evidence="3" id="KW-0597">Phosphoprotein</keyword>
<dbReference type="EMBL" id="JAUJFL010000002">
    <property type="protein sequence ID" value="KAK2610184.1"/>
    <property type="molecule type" value="Genomic_DNA"/>
</dbReference>
<dbReference type="Gene3D" id="3.30.60.190">
    <property type="match status" value="1"/>
</dbReference>
<comment type="similarity">
    <text evidence="9">Belongs to the BCD1 family.</text>
</comment>
<evidence type="ECO:0000256" key="14">
    <source>
        <dbReference type="SAM" id="MobiDB-lite"/>
    </source>
</evidence>
<dbReference type="GO" id="GO:0000492">
    <property type="term" value="P:box C/D snoRNP assembly"/>
    <property type="evidence" value="ECO:0007669"/>
    <property type="project" value="TreeGrafter"/>
</dbReference>
<organism evidence="16 17">
    <name type="scientific">Phomopsis amygdali</name>
    <name type="common">Fusicoccum amygdali</name>
    <dbReference type="NCBI Taxonomy" id="1214568"/>
    <lineage>
        <taxon>Eukaryota</taxon>
        <taxon>Fungi</taxon>
        <taxon>Dikarya</taxon>
        <taxon>Ascomycota</taxon>
        <taxon>Pezizomycotina</taxon>
        <taxon>Sordariomycetes</taxon>
        <taxon>Sordariomycetidae</taxon>
        <taxon>Diaporthales</taxon>
        <taxon>Diaporthaceae</taxon>
        <taxon>Diaporthe</taxon>
    </lineage>
</organism>
<keyword evidence="6" id="KW-0862">Zinc</keyword>
<name>A0AAD9SKU6_PHOAM</name>
<dbReference type="InterPro" id="IPR051639">
    <property type="entry name" value="BCD1"/>
</dbReference>
<evidence type="ECO:0000313" key="17">
    <source>
        <dbReference type="Proteomes" id="UP001265746"/>
    </source>
</evidence>
<dbReference type="PROSITE" id="PS51083">
    <property type="entry name" value="ZF_HIT"/>
    <property type="match status" value="1"/>
</dbReference>
<comment type="function">
    <text evidence="8">Required for box C/D snoRNAs accumulation involved in snoRNA processing, snoRNA transport to the nucleolus and ribosome biogenesis.</text>
</comment>
<keyword evidence="17" id="KW-1185">Reference proteome</keyword>
<dbReference type="CDD" id="cd23023">
    <property type="entry name" value="zf-HIT_BCD1"/>
    <property type="match status" value="1"/>
</dbReference>
<sequence>MADPLLNTLCSICHINAPKYTCPGCNSHTCSLDCNKKHKSWANCSGKRDPTAYVPATKLKTAAGVDHDYNFLSAIERERERNQRDLVDERKLFSEKELGQLEDPYSFRKQWFGENVHFHPVSGAPRQFGSDGEDSGGEEGDGASNKRNIPARASQMTRSVRSRLASEYIRVVQMPVGMTRQRENTTSWNRRTRRINWCVEWIVYGGNGDGDGSEDGEGLRKHTRIRHKALETMPLYKALGDSMAWYKKGQQADDDAADDDDIELAQDRSQNKVLIREVKETRRRGAGAMQDNESATWPTNTKYPTQNPFTRTWASDTGASATSWQADEEIEARRRHRFYMLRPLTVAGKPRELIPLDGADNLTEALRGRTVLEFPTIYVLPPSDSSSATTPPLPDGHILSSTERRMPSKKQQAAAKRKAGPKDDARQPSHKRQAMEEGRIPIRPSTSTGGNARGRGGAASRGRGRGRGGRLQAVGRQGDQDAEEGEVNSDGDEVAARPRAPAAAAADRADTSSSDPDSSSDADEESDDEPDSFVTPHRPSRRDVEVDDGGDGPPEEIRSAPAPAPVAAKKPGVGLVDYGSDSEDESDGSGDGDEEVDLAALQPENPELVAGAIQEIVGLLT</sequence>
<evidence type="ECO:0000256" key="6">
    <source>
        <dbReference type="ARBA" id="ARBA00022833"/>
    </source>
</evidence>
<dbReference type="Pfam" id="PF25790">
    <property type="entry name" value="BCD1"/>
    <property type="match status" value="1"/>
</dbReference>
<protein>
    <recommendedName>
        <fullName evidence="11">Box C/D snoRNA protein 1</fullName>
    </recommendedName>
    <alternativeName>
        <fullName evidence="12">Zinc finger HIT domain-containing protein 6</fullName>
    </alternativeName>
</protein>
<feature type="compositionally biased region" description="Basic and acidic residues" evidence="14">
    <location>
        <begin position="420"/>
        <end position="440"/>
    </location>
</feature>
<evidence type="ECO:0000256" key="12">
    <source>
        <dbReference type="ARBA" id="ARBA00077531"/>
    </source>
</evidence>
<dbReference type="Proteomes" id="UP001265746">
    <property type="component" value="Unassembled WGS sequence"/>
</dbReference>